<dbReference type="Proteomes" id="UP001375240">
    <property type="component" value="Unassembled WGS sequence"/>
</dbReference>
<organism evidence="2 3">
    <name type="scientific">Orbilia brochopaga</name>
    <dbReference type="NCBI Taxonomy" id="3140254"/>
    <lineage>
        <taxon>Eukaryota</taxon>
        <taxon>Fungi</taxon>
        <taxon>Dikarya</taxon>
        <taxon>Ascomycota</taxon>
        <taxon>Pezizomycotina</taxon>
        <taxon>Orbiliomycetes</taxon>
        <taxon>Orbiliales</taxon>
        <taxon>Orbiliaceae</taxon>
        <taxon>Orbilia</taxon>
    </lineage>
</organism>
<dbReference type="EMBL" id="JAVHNQ010000018">
    <property type="protein sequence ID" value="KAK6330413.1"/>
    <property type="molecule type" value="Genomic_DNA"/>
</dbReference>
<keyword evidence="3" id="KW-1185">Reference proteome</keyword>
<proteinExistence type="predicted"/>
<reference evidence="2 3" key="1">
    <citation type="submission" date="2019-10" db="EMBL/GenBank/DDBJ databases">
        <authorList>
            <person name="Palmer J.M."/>
        </authorList>
    </citation>
    <scope>NUCLEOTIDE SEQUENCE [LARGE SCALE GENOMIC DNA]</scope>
    <source>
        <strain evidence="2 3">TWF696</strain>
    </source>
</reference>
<accession>A0AAV9TX53</accession>
<evidence type="ECO:0000313" key="2">
    <source>
        <dbReference type="EMBL" id="KAK6330413.1"/>
    </source>
</evidence>
<dbReference type="AlphaFoldDB" id="A0AAV9TX53"/>
<protein>
    <submittedName>
        <fullName evidence="2">Uncharacterized protein</fullName>
    </submittedName>
</protein>
<comment type="caution">
    <text evidence="2">The sequence shown here is derived from an EMBL/GenBank/DDBJ whole genome shotgun (WGS) entry which is preliminary data.</text>
</comment>
<feature type="region of interest" description="Disordered" evidence="1">
    <location>
        <begin position="34"/>
        <end position="68"/>
    </location>
</feature>
<gene>
    <name evidence="2" type="ORF">TWF696_003510</name>
</gene>
<evidence type="ECO:0000256" key="1">
    <source>
        <dbReference type="SAM" id="MobiDB-lite"/>
    </source>
</evidence>
<name>A0AAV9TX53_9PEZI</name>
<feature type="compositionally biased region" description="Basic and acidic residues" evidence="1">
    <location>
        <begin position="54"/>
        <end position="64"/>
    </location>
</feature>
<sequence length="168" mass="19104">MDTYSRRNSMQAMSQPLTLAMPVAAQNAIASLAKMKETEIPTPAPEGAESDNVDGDRENGPHDSYDEDNALQTFENTLILACHASRSFVTLKIIFRLMQLEAQRLRVELSEKVTENLREIFRWELKDRGKWIEDLEKAQTALTWRTKKTEANFVDMVKSLEGLTVQEG</sequence>
<evidence type="ECO:0000313" key="3">
    <source>
        <dbReference type="Proteomes" id="UP001375240"/>
    </source>
</evidence>